<sequence>MTMGSEYPAVAGGLALLDALGESDKQKMGAALNRLLANNFLVKERDREAYMFLRRNREAAQAFFRFLQWEFILDDRHEVVYVQGPDSTIRRAFNRDETIWMLILRLIYQEKRETLLLSEFPITTLYEIRSKYDTFRLPWINMTTLDRLVRLCTRHQLLDTLDNDVRSDDCRFRLFHSWIYFINMDEVKALAERIERYRQREEGDLFNEVAEETPAD</sequence>
<comment type="caution">
    <text evidence="1">The sequence shown here is derived from an EMBL/GenBank/DDBJ whole genome shotgun (WGS) entry which is preliminary data.</text>
</comment>
<name>A0ABN7S2Z9_THEXY</name>
<keyword evidence="2" id="KW-1185">Reference proteome</keyword>
<accession>A0ABN7S2Z9</accession>
<proteinExistence type="predicted"/>
<dbReference type="RefSeq" id="WP_244860636.1">
    <property type="nucleotide sequence ID" value="NZ_CAJRAY010000080.1"/>
</dbReference>
<organism evidence="1 2">
    <name type="scientific">Thermobacillus xylanilyticus</name>
    <dbReference type="NCBI Taxonomy" id="76633"/>
    <lineage>
        <taxon>Bacteria</taxon>
        <taxon>Bacillati</taxon>
        <taxon>Bacillota</taxon>
        <taxon>Bacilli</taxon>
        <taxon>Bacillales</taxon>
        <taxon>Paenibacillaceae</taxon>
        <taxon>Thermobacillus</taxon>
    </lineage>
</organism>
<dbReference type="Pfam" id="PF13835">
    <property type="entry name" value="DUF4194"/>
    <property type="match status" value="1"/>
</dbReference>
<evidence type="ECO:0000313" key="2">
    <source>
        <dbReference type="Proteomes" id="UP000681526"/>
    </source>
</evidence>
<reference evidence="1 2" key="1">
    <citation type="submission" date="2021-04" db="EMBL/GenBank/DDBJ databases">
        <authorList>
            <person name="Rakotoarivonina H."/>
        </authorList>
    </citation>
    <scope>NUCLEOTIDE SEQUENCE [LARGE SCALE GENOMIC DNA]</scope>
    <source>
        <strain evidence="1 2">XE</strain>
    </source>
</reference>
<protein>
    <recommendedName>
        <fullName evidence="3">DUF4194 domain-containing protein</fullName>
    </recommendedName>
</protein>
<dbReference type="EMBL" id="CAJRAY010000080">
    <property type="protein sequence ID" value="CAG5091241.1"/>
    <property type="molecule type" value="Genomic_DNA"/>
</dbReference>
<gene>
    <name evidence="1" type="primary">txxe 3123</name>
    <name evidence="1" type="ORF">TXXE_15320</name>
</gene>
<evidence type="ECO:0000313" key="1">
    <source>
        <dbReference type="EMBL" id="CAG5091241.1"/>
    </source>
</evidence>
<evidence type="ECO:0008006" key="3">
    <source>
        <dbReference type="Google" id="ProtNLM"/>
    </source>
</evidence>
<dbReference type="InterPro" id="IPR025449">
    <property type="entry name" value="JetB"/>
</dbReference>
<dbReference type="Proteomes" id="UP000681526">
    <property type="component" value="Unassembled WGS sequence"/>
</dbReference>